<dbReference type="AlphaFoldDB" id="A0A0F9NCP2"/>
<protein>
    <submittedName>
        <fullName evidence="1">Uncharacterized protein</fullName>
    </submittedName>
</protein>
<gene>
    <name evidence="1" type="ORF">LCGC14_1278180</name>
</gene>
<feature type="non-terminal residue" evidence="1">
    <location>
        <position position="1"/>
    </location>
</feature>
<name>A0A0F9NCP2_9ZZZZ</name>
<dbReference type="EMBL" id="LAZR01007244">
    <property type="protein sequence ID" value="KKM86515.1"/>
    <property type="molecule type" value="Genomic_DNA"/>
</dbReference>
<organism evidence="1">
    <name type="scientific">marine sediment metagenome</name>
    <dbReference type="NCBI Taxonomy" id="412755"/>
    <lineage>
        <taxon>unclassified sequences</taxon>
        <taxon>metagenomes</taxon>
        <taxon>ecological metagenomes</taxon>
    </lineage>
</organism>
<sequence length="50" mass="5877">LKIDHLIKRIGITIENAIKEKQHTAANLTSKDRHSLVIPTYLYYLHVFIF</sequence>
<evidence type="ECO:0000313" key="1">
    <source>
        <dbReference type="EMBL" id="KKM86515.1"/>
    </source>
</evidence>
<proteinExistence type="predicted"/>
<accession>A0A0F9NCP2</accession>
<comment type="caution">
    <text evidence="1">The sequence shown here is derived from an EMBL/GenBank/DDBJ whole genome shotgun (WGS) entry which is preliminary data.</text>
</comment>
<reference evidence="1" key="1">
    <citation type="journal article" date="2015" name="Nature">
        <title>Complex archaea that bridge the gap between prokaryotes and eukaryotes.</title>
        <authorList>
            <person name="Spang A."/>
            <person name="Saw J.H."/>
            <person name="Jorgensen S.L."/>
            <person name="Zaremba-Niedzwiedzka K."/>
            <person name="Martijn J."/>
            <person name="Lind A.E."/>
            <person name="van Eijk R."/>
            <person name="Schleper C."/>
            <person name="Guy L."/>
            <person name="Ettema T.J."/>
        </authorList>
    </citation>
    <scope>NUCLEOTIDE SEQUENCE</scope>
</reference>